<proteinExistence type="predicted"/>
<dbReference type="KEGG" id="mut:GVT53_17200"/>
<keyword evidence="2" id="KW-1185">Reference proteome</keyword>
<dbReference type="Proteomes" id="UP000502928">
    <property type="component" value="Chromosome"/>
</dbReference>
<sequence>MRATISAHILLILCMACKNPKSGEIKSKSPEKTDLTEQHEVSANIPKAVQTSEKSYVIASEVPIYDPYDFALEIDAIKALLGKEIRIDIDYFKDEYSGERDALIKVTYEDTEIKFYQLQEGKHNANITTPKLSVLNGIKIGMPKQEFLTVMQIDDPNASAANTFVYTDDYGAMDFFFEDEALSLIKIYFEEGD</sequence>
<accession>A0A6G7J726</accession>
<dbReference type="EMBL" id="CP049616">
    <property type="protein sequence ID" value="QII46344.1"/>
    <property type="molecule type" value="Genomic_DNA"/>
</dbReference>
<evidence type="ECO:0000313" key="2">
    <source>
        <dbReference type="Proteomes" id="UP000502928"/>
    </source>
</evidence>
<dbReference type="AlphaFoldDB" id="A0A6G7J726"/>
<dbReference type="RefSeq" id="WP_166249719.1">
    <property type="nucleotide sequence ID" value="NZ_CP049616.1"/>
</dbReference>
<name>A0A6G7J726_9FLAO</name>
<evidence type="ECO:0000313" key="1">
    <source>
        <dbReference type="EMBL" id="QII46344.1"/>
    </source>
</evidence>
<gene>
    <name evidence="1" type="ORF">GVT53_17200</name>
</gene>
<protein>
    <submittedName>
        <fullName evidence="1">Uncharacterized protein</fullName>
    </submittedName>
</protein>
<reference evidence="1 2" key="1">
    <citation type="submission" date="2020-02" db="EMBL/GenBank/DDBJ databases">
        <title>Complete genome of Muricauda sp. 501str8.</title>
        <authorList>
            <person name="Dong B."/>
            <person name="Zhu S."/>
            <person name="Yang J."/>
            <person name="Chen J."/>
        </authorList>
    </citation>
    <scope>NUCLEOTIDE SEQUENCE [LARGE SCALE GENOMIC DNA]</scope>
    <source>
        <strain evidence="1 2">501str8</strain>
    </source>
</reference>
<organism evidence="1 2">
    <name type="scientific">Flagellimonas oceani</name>
    <dbReference type="NCBI Taxonomy" id="2698672"/>
    <lineage>
        <taxon>Bacteria</taxon>
        <taxon>Pseudomonadati</taxon>
        <taxon>Bacteroidota</taxon>
        <taxon>Flavobacteriia</taxon>
        <taxon>Flavobacteriales</taxon>
        <taxon>Flavobacteriaceae</taxon>
        <taxon>Flagellimonas</taxon>
    </lineage>
</organism>